<feature type="compositionally biased region" description="Basic residues" evidence="12">
    <location>
        <begin position="1402"/>
        <end position="1414"/>
    </location>
</feature>
<evidence type="ECO:0000256" key="10">
    <source>
        <dbReference type="ARBA" id="ARBA00064635"/>
    </source>
</evidence>
<evidence type="ECO:0000256" key="2">
    <source>
        <dbReference type="ARBA" id="ARBA00022692"/>
    </source>
</evidence>
<comment type="subcellular location">
    <subcellularLocation>
        <location evidence="8">Endomembrane system</location>
        <topology evidence="8">Single-pass type I membrane protein</topology>
    </subcellularLocation>
    <subcellularLocation>
        <location evidence="1">Endoplasmic reticulum membrane</location>
        <topology evidence="1">Single-pass membrane protein</topology>
    </subcellularLocation>
</comment>
<feature type="region of interest" description="Disordered" evidence="12">
    <location>
        <begin position="1237"/>
        <end position="1271"/>
    </location>
</feature>
<evidence type="ECO:0000256" key="13">
    <source>
        <dbReference type="SAM" id="Phobius"/>
    </source>
</evidence>
<evidence type="ECO:0000256" key="9">
    <source>
        <dbReference type="ARBA" id="ARBA00061226"/>
    </source>
</evidence>
<feature type="compositionally biased region" description="Basic and acidic residues" evidence="12">
    <location>
        <begin position="1249"/>
        <end position="1261"/>
    </location>
</feature>
<evidence type="ECO:0000256" key="1">
    <source>
        <dbReference type="ARBA" id="ARBA00004389"/>
    </source>
</evidence>
<proteinExistence type="inferred from homology"/>
<feature type="compositionally biased region" description="Basic and acidic residues" evidence="12">
    <location>
        <begin position="907"/>
        <end position="923"/>
    </location>
</feature>
<sequence length="1414" mass="156377">MVLWLCQGVWRIYLFAFLVCARTQIATRAEVVDDQPHLIKEDTSSSRATPGPPQSPKDETGTEGSSASDEMKRKDHSSDEIPATNQKQTPGSHDKQQPISDSRLVKESVESGDDIKQEEVSTDNQLQQLDRGVGGGIITEGRREAENADVAREEGKGMTDELHVVPVEDVPPETANYSDELMDGRMHVHIPTDQQQAISNSEQFENPDKLQDNLETPLAKSDSPNEKTTEIENMDATDEIPKLDVENVGNVAETDTRAQQIERKVATDNIESDVPAKTTESQEAVGEAKPLSDMEEEAKQDVPEPPPQAELSDKTAPVAKDPGTDSVDGTSVGQDQDSKDNLPAGDTPEIIKKKPEDSSPEEPKEPKEEIPAVDKDDSVKRVEEEKVVEKLEEADEKPDLPHKDEEEMPSFDEWKQKMLEQHEQERQNGQAGKGSAVPPPRSFSLTENSKNHATSDCGAKILNCNKESQNAPAILQSNRDVYTLNPCSANIWFSVELCEPIQVKYLEIANYELFSSVPKSFRVSISDRFPTREWRQLGTFHAREERSLQSFPVHEEQMFAKYMKIEMLTFFGNEHYCPLSTLRVFGTSMVEEIDEENVAQETIQDDSEVLPAHPTQAPSDDNHGLLQSAKGLVRNLMNVITGNGSVKEAVPCNNKNKSCTEAEEMLPCMPEDKPKELQSEPSNVSATAEQESLQCNSQNMSNFSLDSAQFHKECPGSTRCFTPNYGEKFQDCCVREVSASLQTTHSFLCCKDMLSVSLLRSAQTLEPSKVQKDSIGSPKEVEQASQKKEQTKSVVDDLDVQSQKKTSEETSEQKLDSDKDQIRRKEIVLESLEISPSGATVSKTTPSEKHKHSESKETPTSTTSPQPMATAEAGNMLPSPTPSLKATCATVPTHQPGIMLHPPIRLEPTRVQEEAEQRDRESPEQLPPSKSPAVDKETPAPPAKVENLKPEEPSPATDSSPAGGKDDSAQVKEKSTEVSGESHEKAPVEEAAPTELQAPVADTGIASKDSADARKPDPAVPQDKSRQADATEKDPGKTGEAEDTRKSLKTETKETAEVESVSKTPENAKSETAGKGTKTVPELGTNGSSGLGSVAQKESVFMRLNNRIKSLELNMSLSSRYLEELSQRYRKRMDDMQKAFNKTVQTLTENAQKAEEKDQRQQEYITRLEGQMSEVMMNLEATNQRLDGLHKEVAERHLFFLFIEIVLMSFIFLICIRRVRRGRSIASHSTPFVVRSHDNGIRRNSHPSVSEKKGLEYENRTPPRVGQRTISGGSCDDLLIIGPSTPFLESLKQVNEPPRQKPKNKAKHKPTKSISNSALQQSHQPTVPPKRASKMTAAGVLFRGSAFSGGRTPPDSPTDPVHRTVSAEEINGRVQDISRGAPPMRQQQQQQQQRPKVGGRNVVKKHGLMVNGRR</sequence>
<dbReference type="PANTHER" id="PTHR12953">
    <property type="entry name" value="MEMBRANE PROTEIN CH1 RELATED"/>
    <property type="match status" value="1"/>
</dbReference>
<evidence type="ECO:0000256" key="6">
    <source>
        <dbReference type="ARBA" id="ARBA00023136"/>
    </source>
</evidence>
<feature type="region of interest" description="Disordered" evidence="12">
    <location>
        <begin position="421"/>
        <end position="451"/>
    </location>
</feature>
<keyword evidence="3 14" id="KW-0732">Signal</keyword>
<keyword evidence="4" id="KW-0256">Endoplasmic reticulum</keyword>
<dbReference type="PROSITE" id="PS51469">
    <property type="entry name" value="SUN"/>
    <property type="match status" value="1"/>
</dbReference>
<protein>
    <recommendedName>
        <fullName evidence="15">SUN domain-containing protein</fullName>
    </recommendedName>
</protein>
<feature type="compositionally biased region" description="Basic residues" evidence="12">
    <location>
        <begin position="1300"/>
        <end position="1311"/>
    </location>
</feature>
<feature type="compositionally biased region" description="Basic and acidic residues" evidence="12">
    <location>
        <begin position="779"/>
        <end position="795"/>
    </location>
</feature>
<feature type="compositionally biased region" description="Polar residues" evidence="12">
    <location>
        <begin position="195"/>
        <end position="204"/>
    </location>
</feature>
<keyword evidence="11" id="KW-0175">Coiled coil</keyword>
<dbReference type="GO" id="GO:0005789">
    <property type="term" value="C:endoplasmic reticulum membrane"/>
    <property type="evidence" value="ECO:0007669"/>
    <property type="project" value="UniProtKB-SubCell"/>
</dbReference>
<keyword evidence="17" id="KW-1185">Reference proteome</keyword>
<feature type="compositionally biased region" description="Basic and acidic residues" evidence="12">
    <location>
        <begin position="964"/>
        <end position="988"/>
    </location>
</feature>
<feature type="region of interest" description="Disordered" evidence="12">
    <location>
        <begin position="766"/>
        <end position="1091"/>
    </location>
</feature>
<feature type="chain" id="PRO_5036977198" description="SUN domain-containing protein" evidence="14">
    <location>
        <begin position="30"/>
        <end position="1414"/>
    </location>
</feature>
<dbReference type="OMA" id="ERINCYE"/>
<feature type="compositionally biased region" description="Basic and acidic residues" evidence="12">
    <location>
        <begin position="254"/>
        <end position="266"/>
    </location>
</feature>
<dbReference type="GO" id="GO:0034975">
    <property type="term" value="P:protein folding in endoplasmic reticulum"/>
    <property type="evidence" value="ECO:0007669"/>
    <property type="project" value="TreeGrafter"/>
</dbReference>
<dbReference type="Pfam" id="PF07738">
    <property type="entry name" value="Sad1_UNC"/>
    <property type="match status" value="1"/>
</dbReference>
<dbReference type="RefSeq" id="XP_038045816.1">
    <property type="nucleotide sequence ID" value="XM_038189888.1"/>
</dbReference>
<dbReference type="FunFam" id="2.60.120.260:FF:000099">
    <property type="entry name" value="Uncharacterized protein, isoform C"/>
    <property type="match status" value="1"/>
</dbReference>
<evidence type="ECO:0000256" key="4">
    <source>
        <dbReference type="ARBA" id="ARBA00022824"/>
    </source>
</evidence>
<feature type="compositionally biased region" description="Polar residues" evidence="12">
    <location>
        <begin position="1313"/>
        <end position="1325"/>
    </location>
</feature>
<dbReference type="PANTHER" id="PTHR12953:SF0">
    <property type="entry name" value="SUN DOMAIN-CONTAINING OSSIFICATION FACTOR"/>
    <property type="match status" value="1"/>
</dbReference>
<feature type="region of interest" description="Disordered" evidence="12">
    <location>
        <begin position="195"/>
        <end position="408"/>
    </location>
</feature>
<evidence type="ECO:0000313" key="16">
    <source>
        <dbReference type="EnsemblMetazoa" id="XP_038045816.1"/>
    </source>
</evidence>
<feature type="domain" description="SUN" evidence="15">
    <location>
        <begin position="434"/>
        <end position="589"/>
    </location>
</feature>
<evidence type="ECO:0000256" key="7">
    <source>
        <dbReference type="ARBA" id="ARBA00023180"/>
    </source>
</evidence>
<dbReference type="InterPro" id="IPR012919">
    <property type="entry name" value="SUN_dom"/>
</dbReference>
<feature type="region of interest" description="Disordered" evidence="12">
    <location>
        <begin position="37"/>
        <end position="162"/>
    </location>
</feature>
<dbReference type="Proteomes" id="UP000887568">
    <property type="component" value="Unplaced"/>
</dbReference>
<accession>A0A913Z498</accession>
<feature type="compositionally biased region" description="Basic and acidic residues" evidence="12">
    <location>
        <begin position="349"/>
        <end position="405"/>
    </location>
</feature>
<evidence type="ECO:0000256" key="8">
    <source>
        <dbReference type="ARBA" id="ARBA00046288"/>
    </source>
</evidence>
<dbReference type="InterPro" id="IPR045120">
    <property type="entry name" value="Suco/Slp1-like"/>
</dbReference>
<dbReference type="OrthoDB" id="266334at2759"/>
<feature type="coiled-coil region" evidence="11">
    <location>
        <begin position="1094"/>
        <end position="1185"/>
    </location>
</feature>
<feature type="compositionally biased region" description="Basic and acidic residues" evidence="12">
    <location>
        <begin position="805"/>
        <end position="828"/>
    </location>
</feature>
<feature type="compositionally biased region" description="Basic and acidic residues" evidence="12">
    <location>
        <begin position="1009"/>
        <end position="1056"/>
    </location>
</feature>
<evidence type="ECO:0000256" key="12">
    <source>
        <dbReference type="SAM" id="MobiDB-lite"/>
    </source>
</evidence>
<organism evidence="16 17">
    <name type="scientific">Patiria miniata</name>
    <name type="common">Bat star</name>
    <name type="synonym">Asterina miniata</name>
    <dbReference type="NCBI Taxonomy" id="46514"/>
    <lineage>
        <taxon>Eukaryota</taxon>
        <taxon>Metazoa</taxon>
        <taxon>Echinodermata</taxon>
        <taxon>Eleutherozoa</taxon>
        <taxon>Asterozoa</taxon>
        <taxon>Asteroidea</taxon>
        <taxon>Valvatacea</taxon>
        <taxon>Valvatida</taxon>
        <taxon>Asterinidae</taxon>
        <taxon>Patiria</taxon>
    </lineage>
</organism>
<evidence type="ECO:0000256" key="11">
    <source>
        <dbReference type="SAM" id="Coils"/>
    </source>
</evidence>
<evidence type="ECO:0000313" key="17">
    <source>
        <dbReference type="Proteomes" id="UP000887568"/>
    </source>
</evidence>
<dbReference type="GeneID" id="119720264"/>
<keyword evidence="7" id="KW-0325">Glycoprotein</keyword>
<feature type="transmembrane region" description="Helical" evidence="13">
    <location>
        <begin position="1198"/>
        <end position="1216"/>
    </location>
</feature>
<keyword evidence="5 13" id="KW-1133">Transmembrane helix</keyword>
<comment type="subunit">
    <text evidence="10">Interacts with EMP65.</text>
</comment>
<feature type="compositionally biased region" description="Basic and acidic residues" evidence="12">
    <location>
        <begin position="140"/>
        <end position="162"/>
    </location>
</feature>
<evidence type="ECO:0000256" key="5">
    <source>
        <dbReference type="ARBA" id="ARBA00022989"/>
    </source>
</evidence>
<evidence type="ECO:0000256" key="14">
    <source>
        <dbReference type="SAM" id="SignalP"/>
    </source>
</evidence>
<feature type="compositionally biased region" description="Polar residues" evidence="12">
    <location>
        <begin position="679"/>
        <end position="693"/>
    </location>
</feature>
<keyword evidence="6 13" id="KW-0472">Membrane</keyword>
<keyword evidence="2 13" id="KW-0812">Transmembrane</keyword>
<comment type="similarity">
    <text evidence="9">Belongs to the SLP1 family.</text>
</comment>
<dbReference type="EnsemblMetazoa" id="XM_038189888.1">
    <property type="protein sequence ID" value="XP_038045816.1"/>
    <property type="gene ID" value="LOC119720264"/>
</dbReference>
<feature type="region of interest" description="Disordered" evidence="12">
    <location>
        <begin position="672"/>
        <end position="693"/>
    </location>
</feature>
<reference evidence="16" key="1">
    <citation type="submission" date="2022-11" db="UniProtKB">
        <authorList>
            <consortium name="EnsemblMetazoa"/>
        </authorList>
    </citation>
    <scope>IDENTIFICATION</scope>
</reference>
<feature type="signal peptide" evidence="14">
    <location>
        <begin position="1"/>
        <end position="29"/>
    </location>
</feature>
<evidence type="ECO:0000256" key="3">
    <source>
        <dbReference type="ARBA" id="ARBA00022729"/>
    </source>
</evidence>
<name>A0A913Z498_PATMI</name>
<dbReference type="CTD" id="51430"/>
<feature type="compositionally biased region" description="Basic and acidic residues" evidence="12">
    <location>
        <begin position="69"/>
        <end position="79"/>
    </location>
</feature>
<feature type="region of interest" description="Disordered" evidence="12">
    <location>
        <begin position="1293"/>
        <end position="1414"/>
    </location>
</feature>
<feature type="compositionally biased region" description="Basic and acidic residues" evidence="12">
    <location>
        <begin position="103"/>
        <end position="119"/>
    </location>
</feature>
<evidence type="ECO:0000259" key="15">
    <source>
        <dbReference type="PROSITE" id="PS51469"/>
    </source>
</evidence>